<dbReference type="InterPro" id="IPR046341">
    <property type="entry name" value="SET_dom_sf"/>
</dbReference>
<dbReference type="GO" id="GO:0008168">
    <property type="term" value="F:methyltransferase activity"/>
    <property type="evidence" value="ECO:0007669"/>
    <property type="project" value="UniProtKB-KW"/>
</dbReference>
<dbReference type="GO" id="GO:0032259">
    <property type="term" value="P:methylation"/>
    <property type="evidence" value="ECO:0007669"/>
    <property type="project" value="UniProtKB-KW"/>
</dbReference>
<dbReference type="AlphaFoldDB" id="A0A443STY8"/>
<comment type="caution">
    <text evidence="1">The sequence shown here is derived from an EMBL/GenBank/DDBJ whole genome shotgun (WGS) entry which is preliminary data.</text>
</comment>
<evidence type="ECO:0000313" key="2">
    <source>
        <dbReference type="Proteomes" id="UP000288716"/>
    </source>
</evidence>
<protein>
    <submittedName>
        <fullName evidence="1">Histone-lysine N-methyltransferase SMYD3-like protein</fullName>
    </submittedName>
</protein>
<dbReference type="Gene3D" id="2.170.270.10">
    <property type="entry name" value="SET domain"/>
    <property type="match status" value="1"/>
</dbReference>
<reference evidence="1 2" key="1">
    <citation type="journal article" date="2018" name="Gigascience">
        <title>Genomes of trombidid mites reveal novel predicted allergens and laterally-transferred genes associated with secondary metabolism.</title>
        <authorList>
            <person name="Dong X."/>
            <person name="Chaisiri K."/>
            <person name="Xia D."/>
            <person name="Armstrong S.D."/>
            <person name="Fang Y."/>
            <person name="Donnelly M.J."/>
            <person name="Kadowaki T."/>
            <person name="McGarry J.W."/>
            <person name="Darby A.C."/>
            <person name="Makepeace B.L."/>
        </authorList>
    </citation>
    <scope>NUCLEOTIDE SEQUENCE [LARGE SCALE GENOMIC DNA]</scope>
    <source>
        <strain evidence="1">UoL-UT</strain>
    </source>
</reference>
<proteinExistence type="predicted"/>
<dbReference type="VEuPathDB" id="VectorBase:LDEU001042"/>
<keyword evidence="1" id="KW-0808">Transferase</keyword>
<dbReference type="EMBL" id="NCKV01000306">
    <property type="protein sequence ID" value="RWS30996.1"/>
    <property type="molecule type" value="Genomic_DNA"/>
</dbReference>
<dbReference type="OrthoDB" id="10008965at2759"/>
<dbReference type="SUPFAM" id="SSF82199">
    <property type="entry name" value="SET domain"/>
    <property type="match status" value="1"/>
</dbReference>
<dbReference type="STRING" id="299467.A0A443STY8"/>
<sequence length="233" mass="26369">MDKFQIKITDTSLGISNLEASEVLLGEAFYPDIIGYHHSCIPNASFTFSGTELNVYAITDISAANKIKLNFIDIVGSPQSLFLPISVRRDNILRRGLECECKLCDTGSTIFEKDFEKAIKELHLLSSGDIQSADSQNAVLSYLSDKFRFNFGIKHPTITIMLYRLAYFQAVKQKWKELNGTLQQLLEAIAVTHRSFEQKALIHEFMKLIEAGNSKQIQIFAIDFFKKKRSCNA</sequence>
<gene>
    <name evidence="1" type="ORF">B4U80_13610</name>
</gene>
<evidence type="ECO:0000313" key="1">
    <source>
        <dbReference type="EMBL" id="RWS30996.1"/>
    </source>
</evidence>
<keyword evidence="1" id="KW-0489">Methyltransferase</keyword>
<dbReference type="Proteomes" id="UP000288716">
    <property type="component" value="Unassembled WGS sequence"/>
</dbReference>
<accession>A0A443STY8</accession>
<name>A0A443STY8_9ACAR</name>
<keyword evidence="2" id="KW-1185">Reference proteome</keyword>
<organism evidence="1 2">
    <name type="scientific">Leptotrombidium deliense</name>
    <dbReference type="NCBI Taxonomy" id="299467"/>
    <lineage>
        <taxon>Eukaryota</taxon>
        <taxon>Metazoa</taxon>
        <taxon>Ecdysozoa</taxon>
        <taxon>Arthropoda</taxon>
        <taxon>Chelicerata</taxon>
        <taxon>Arachnida</taxon>
        <taxon>Acari</taxon>
        <taxon>Acariformes</taxon>
        <taxon>Trombidiformes</taxon>
        <taxon>Prostigmata</taxon>
        <taxon>Anystina</taxon>
        <taxon>Parasitengona</taxon>
        <taxon>Trombiculoidea</taxon>
        <taxon>Trombiculidae</taxon>
        <taxon>Leptotrombidium</taxon>
    </lineage>
</organism>